<gene>
    <name evidence="3" type="ORF">QBC36DRAFT_307269</name>
</gene>
<reference evidence="3" key="2">
    <citation type="submission" date="2023-05" db="EMBL/GenBank/DDBJ databases">
        <authorList>
            <consortium name="Lawrence Berkeley National Laboratory"/>
            <person name="Steindorff A."/>
            <person name="Hensen N."/>
            <person name="Bonometti L."/>
            <person name="Westerberg I."/>
            <person name="Brannstrom I.O."/>
            <person name="Guillou S."/>
            <person name="Cros-Aarteil S."/>
            <person name="Calhoun S."/>
            <person name="Haridas S."/>
            <person name="Kuo A."/>
            <person name="Mondo S."/>
            <person name="Pangilinan J."/>
            <person name="Riley R."/>
            <person name="Labutti K."/>
            <person name="Andreopoulos B."/>
            <person name="Lipzen A."/>
            <person name="Chen C."/>
            <person name="Yanf M."/>
            <person name="Daum C."/>
            <person name="Ng V."/>
            <person name="Clum A."/>
            <person name="Ohm R."/>
            <person name="Martin F."/>
            <person name="Silar P."/>
            <person name="Natvig D."/>
            <person name="Lalanne C."/>
            <person name="Gautier V."/>
            <person name="Ament-Velasquez S.L."/>
            <person name="Kruys A."/>
            <person name="Hutchinson M.I."/>
            <person name="Powell A.J."/>
            <person name="Barry K."/>
            <person name="Miller A.N."/>
            <person name="Grigoriev I.V."/>
            <person name="Debuchy R."/>
            <person name="Gladieux P."/>
            <person name="Thoren M.H."/>
            <person name="Johannesson H."/>
        </authorList>
    </citation>
    <scope>NUCLEOTIDE SEQUENCE</scope>
    <source>
        <strain evidence="3">CBS 892.96</strain>
    </source>
</reference>
<dbReference type="AlphaFoldDB" id="A0AAN6WEP8"/>
<keyword evidence="2" id="KW-0472">Membrane</keyword>
<comment type="caution">
    <text evidence="3">The sequence shown here is derived from an EMBL/GenBank/DDBJ whole genome shotgun (WGS) entry which is preliminary data.</text>
</comment>
<keyword evidence="4" id="KW-1185">Reference proteome</keyword>
<evidence type="ECO:0000256" key="1">
    <source>
        <dbReference type="SAM" id="MobiDB-lite"/>
    </source>
</evidence>
<evidence type="ECO:0000313" key="4">
    <source>
        <dbReference type="Proteomes" id="UP001302321"/>
    </source>
</evidence>
<protein>
    <submittedName>
        <fullName evidence="3">Uncharacterized protein</fullName>
    </submittedName>
</protein>
<evidence type="ECO:0000313" key="3">
    <source>
        <dbReference type="EMBL" id="KAK4180495.1"/>
    </source>
</evidence>
<reference evidence="3" key="1">
    <citation type="journal article" date="2023" name="Mol. Phylogenet. Evol.">
        <title>Genome-scale phylogeny and comparative genomics of the fungal order Sordariales.</title>
        <authorList>
            <person name="Hensen N."/>
            <person name="Bonometti L."/>
            <person name="Westerberg I."/>
            <person name="Brannstrom I.O."/>
            <person name="Guillou S."/>
            <person name="Cros-Aarteil S."/>
            <person name="Calhoun S."/>
            <person name="Haridas S."/>
            <person name="Kuo A."/>
            <person name="Mondo S."/>
            <person name="Pangilinan J."/>
            <person name="Riley R."/>
            <person name="LaButti K."/>
            <person name="Andreopoulos B."/>
            <person name="Lipzen A."/>
            <person name="Chen C."/>
            <person name="Yan M."/>
            <person name="Daum C."/>
            <person name="Ng V."/>
            <person name="Clum A."/>
            <person name="Steindorff A."/>
            <person name="Ohm R.A."/>
            <person name="Martin F."/>
            <person name="Silar P."/>
            <person name="Natvig D.O."/>
            <person name="Lalanne C."/>
            <person name="Gautier V."/>
            <person name="Ament-Velasquez S.L."/>
            <person name="Kruys A."/>
            <person name="Hutchinson M.I."/>
            <person name="Powell A.J."/>
            <person name="Barry K."/>
            <person name="Miller A.N."/>
            <person name="Grigoriev I.V."/>
            <person name="Debuchy R."/>
            <person name="Gladieux P."/>
            <person name="Hiltunen Thoren M."/>
            <person name="Johannesson H."/>
        </authorList>
    </citation>
    <scope>NUCLEOTIDE SEQUENCE</scope>
    <source>
        <strain evidence="3">CBS 892.96</strain>
    </source>
</reference>
<keyword evidence="2" id="KW-0812">Transmembrane</keyword>
<name>A0AAN6WEP8_9PEZI</name>
<organism evidence="3 4">
    <name type="scientific">Triangularia setosa</name>
    <dbReference type="NCBI Taxonomy" id="2587417"/>
    <lineage>
        <taxon>Eukaryota</taxon>
        <taxon>Fungi</taxon>
        <taxon>Dikarya</taxon>
        <taxon>Ascomycota</taxon>
        <taxon>Pezizomycotina</taxon>
        <taxon>Sordariomycetes</taxon>
        <taxon>Sordariomycetidae</taxon>
        <taxon>Sordariales</taxon>
        <taxon>Podosporaceae</taxon>
        <taxon>Triangularia</taxon>
    </lineage>
</organism>
<dbReference type="EMBL" id="MU866098">
    <property type="protein sequence ID" value="KAK4180495.1"/>
    <property type="molecule type" value="Genomic_DNA"/>
</dbReference>
<dbReference type="Proteomes" id="UP001302321">
    <property type="component" value="Unassembled WGS sequence"/>
</dbReference>
<proteinExistence type="predicted"/>
<accession>A0AAN6WEP8</accession>
<feature type="transmembrane region" description="Helical" evidence="2">
    <location>
        <begin position="63"/>
        <end position="89"/>
    </location>
</feature>
<evidence type="ECO:0000256" key="2">
    <source>
        <dbReference type="SAM" id="Phobius"/>
    </source>
</evidence>
<sequence>MDHPFSLHPGLIPTKPANPRQACTASTCRAQPVRAGLRKGQFAVPPSRPHQAQRPPLARNATIIYLPTLPPVSLFFPPLLTILTLRFFTITRRLTSSPRPDRIPRQSPTTRLEHTPAGTAIATGHNTTYTAQHKVIATTGT</sequence>
<feature type="region of interest" description="Disordered" evidence="1">
    <location>
        <begin position="1"/>
        <end position="20"/>
    </location>
</feature>
<keyword evidence="2" id="KW-1133">Transmembrane helix</keyword>